<protein>
    <submittedName>
        <fullName evidence="1">Uncharacterized protein</fullName>
    </submittedName>
</protein>
<accession>A0A7G6RJA8</accession>
<name>A0A7G6RJA8_RHILV</name>
<evidence type="ECO:0000313" key="2">
    <source>
        <dbReference type="Proteomes" id="UP000515518"/>
    </source>
</evidence>
<sequence>MADPLYTRLHATAQRLITKYGQVGKIRRVTPPDPVNGGDGTPTDYDCRLFPATYDRRYVDGSNILASDKLLYIGSVGVGVSPKVGDLAIGADGTEYHIVHDDPNNYDGQVSVVFICQGRTAT</sequence>
<reference evidence="2" key="1">
    <citation type="journal article" date="2020" name="Mol. Plant Microbe">
        <title>Rhizobial microsymbionts of the narrowly endemic Oxytropis species growing in Kamchatka are characterized by significant genetic diversity and possess a set of genes that are associated with T3SS and T6SS secretion systems and can affect the development of symbiosis.</title>
        <authorList>
            <person name="Safronova V."/>
            <person name="Guro P."/>
            <person name="Sazanova A."/>
            <person name="Kuznetsova I."/>
            <person name="Belimov A."/>
            <person name="Yakubov V."/>
            <person name="Chirak E."/>
            <person name="Afonin A."/>
            <person name="Gogolev Y."/>
            <person name="Andronov E."/>
            <person name="Tikhonovich I."/>
        </authorList>
    </citation>
    <scope>NUCLEOTIDE SEQUENCE [LARGE SCALE GENOMIC DNA]</scope>
    <source>
        <strain evidence="2">RCAM0610</strain>
    </source>
</reference>
<dbReference type="RefSeq" id="WP_094230995.1">
    <property type="nucleotide sequence ID" value="NZ_CP022665.1"/>
</dbReference>
<dbReference type="AlphaFoldDB" id="A0A7G6RJA8"/>
<organism evidence="1 2">
    <name type="scientific">Rhizobium leguminosarum bv. viciae</name>
    <dbReference type="NCBI Taxonomy" id="387"/>
    <lineage>
        <taxon>Bacteria</taxon>
        <taxon>Pseudomonadati</taxon>
        <taxon>Pseudomonadota</taxon>
        <taxon>Alphaproteobacteria</taxon>
        <taxon>Hyphomicrobiales</taxon>
        <taxon>Rhizobiaceae</taxon>
        <taxon>Rhizobium/Agrobacterium group</taxon>
        <taxon>Rhizobium</taxon>
    </lineage>
</organism>
<gene>
    <name evidence="1" type="ORF">HB770_11090</name>
</gene>
<dbReference type="Proteomes" id="UP000515518">
    <property type="component" value="Chromosome"/>
</dbReference>
<proteinExistence type="predicted"/>
<dbReference type="EMBL" id="CP050549">
    <property type="protein sequence ID" value="QND42340.1"/>
    <property type="molecule type" value="Genomic_DNA"/>
</dbReference>
<evidence type="ECO:0000313" key="1">
    <source>
        <dbReference type="EMBL" id="QND42340.1"/>
    </source>
</evidence>